<protein>
    <submittedName>
        <fullName evidence="2">Uncharacterized protein</fullName>
    </submittedName>
</protein>
<organism evidence="2 3">
    <name type="scientific">Mauremys mutica</name>
    <name type="common">yellowpond turtle</name>
    <dbReference type="NCBI Taxonomy" id="74926"/>
    <lineage>
        <taxon>Eukaryota</taxon>
        <taxon>Metazoa</taxon>
        <taxon>Chordata</taxon>
        <taxon>Craniata</taxon>
        <taxon>Vertebrata</taxon>
        <taxon>Euteleostomi</taxon>
        <taxon>Archelosauria</taxon>
        <taxon>Testudinata</taxon>
        <taxon>Testudines</taxon>
        <taxon>Cryptodira</taxon>
        <taxon>Durocryptodira</taxon>
        <taxon>Testudinoidea</taxon>
        <taxon>Geoemydidae</taxon>
        <taxon>Geoemydinae</taxon>
        <taxon>Mauremys</taxon>
    </lineage>
</organism>
<feature type="non-terminal residue" evidence="2">
    <location>
        <position position="52"/>
    </location>
</feature>
<evidence type="ECO:0000313" key="3">
    <source>
        <dbReference type="Proteomes" id="UP000827986"/>
    </source>
</evidence>
<dbReference type="Proteomes" id="UP000827986">
    <property type="component" value="Unassembled WGS sequence"/>
</dbReference>
<dbReference type="AlphaFoldDB" id="A0A9D3XFA8"/>
<sequence>MTAGEIAWECGFATTMGKGVKSECCGIPGPRGPPGPRGLPGEPGDLGFPGAA</sequence>
<gene>
    <name evidence="2" type="ORF">KIL84_000153</name>
</gene>
<reference evidence="2" key="1">
    <citation type="submission" date="2021-09" db="EMBL/GenBank/DDBJ databases">
        <title>The genome of Mauremys mutica provides insights into the evolution of semi-aquatic lifestyle.</title>
        <authorList>
            <person name="Gong S."/>
            <person name="Gao Y."/>
        </authorList>
    </citation>
    <scope>NUCLEOTIDE SEQUENCE</scope>
    <source>
        <strain evidence="2">MM-2020</strain>
        <tissue evidence="2">Muscle</tissue>
    </source>
</reference>
<feature type="region of interest" description="Disordered" evidence="1">
    <location>
        <begin position="27"/>
        <end position="52"/>
    </location>
</feature>
<keyword evidence="3" id="KW-1185">Reference proteome</keyword>
<evidence type="ECO:0000256" key="1">
    <source>
        <dbReference type="SAM" id="MobiDB-lite"/>
    </source>
</evidence>
<comment type="caution">
    <text evidence="2">The sequence shown here is derived from an EMBL/GenBank/DDBJ whole genome shotgun (WGS) entry which is preliminary data.</text>
</comment>
<proteinExistence type="predicted"/>
<name>A0A9D3XFA8_9SAUR</name>
<dbReference type="EMBL" id="JAHDVG010000473">
    <property type="protein sequence ID" value="KAH1178822.1"/>
    <property type="molecule type" value="Genomic_DNA"/>
</dbReference>
<evidence type="ECO:0000313" key="2">
    <source>
        <dbReference type="EMBL" id="KAH1178822.1"/>
    </source>
</evidence>
<accession>A0A9D3XFA8</accession>